<dbReference type="InterPro" id="IPR036638">
    <property type="entry name" value="HLH_DNA-bd_sf"/>
</dbReference>
<keyword evidence="3" id="KW-0805">Transcription regulation</keyword>
<evidence type="ECO:0000256" key="3">
    <source>
        <dbReference type="ARBA" id="ARBA00023015"/>
    </source>
</evidence>
<keyword evidence="5" id="KW-0539">Nucleus</keyword>
<dbReference type="Gene3D" id="4.10.280.10">
    <property type="entry name" value="Helix-loop-helix DNA-binding domain"/>
    <property type="match status" value="1"/>
</dbReference>
<dbReference type="InterPro" id="IPR045843">
    <property type="entry name" value="IND-like"/>
</dbReference>
<reference evidence="8" key="1">
    <citation type="submission" date="2019-12" db="EMBL/GenBank/DDBJ databases">
        <title>Identification of the bHLH gene family in Dracaena cambodiana reveals candidate genes involved in flavonoid biosynthesis.</title>
        <authorList>
            <person name="Zhu J."/>
            <person name="Peng S."/>
        </authorList>
    </citation>
    <scope>NUCLEOTIDE SEQUENCE</scope>
</reference>
<dbReference type="GO" id="GO:0000978">
    <property type="term" value="F:RNA polymerase II cis-regulatory region sequence-specific DNA binding"/>
    <property type="evidence" value="ECO:0007669"/>
    <property type="project" value="TreeGrafter"/>
</dbReference>
<dbReference type="InterPro" id="IPR011598">
    <property type="entry name" value="bHLH_dom"/>
</dbReference>
<feature type="domain" description="BHLH" evidence="7">
    <location>
        <begin position="381"/>
        <end position="430"/>
    </location>
</feature>
<feature type="region of interest" description="Disordered" evidence="6">
    <location>
        <begin position="339"/>
        <end position="391"/>
    </location>
</feature>
<keyword evidence="4" id="KW-0804">Transcription</keyword>
<dbReference type="GO" id="GO:0046983">
    <property type="term" value="F:protein dimerization activity"/>
    <property type="evidence" value="ECO:0007669"/>
    <property type="project" value="InterPro"/>
</dbReference>
<dbReference type="InterPro" id="IPR045239">
    <property type="entry name" value="bHLH95_bHLH"/>
</dbReference>
<dbReference type="CDD" id="cd11393">
    <property type="entry name" value="bHLH_AtbHLH_like"/>
    <property type="match status" value="1"/>
</dbReference>
<feature type="compositionally biased region" description="Polar residues" evidence="6">
    <location>
        <begin position="75"/>
        <end position="87"/>
    </location>
</feature>
<dbReference type="PANTHER" id="PTHR16223:SF171">
    <property type="entry name" value="BASIC HELIX-LOOP-HELIX (BHLH) DNA-BINDING SUPERFAMILY PROTEIN"/>
    <property type="match status" value="1"/>
</dbReference>
<evidence type="ECO:0000256" key="4">
    <source>
        <dbReference type="ARBA" id="ARBA00023163"/>
    </source>
</evidence>
<dbReference type="EMBL" id="MN883622">
    <property type="protein sequence ID" value="QOJ43675.1"/>
    <property type="molecule type" value="mRNA"/>
</dbReference>
<proteinExistence type="evidence at transcript level"/>
<evidence type="ECO:0000256" key="1">
    <source>
        <dbReference type="ARBA" id="ARBA00004123"/>
    </source>
</evidence>
<dbReference type="PANTHER" id="PTHR16223">
    <property type="entry name" value="TRANSCRIPTION FACTOR BHLH83-RELATED"/>
    <property type="match status" value="1"/>
</dbReference>
<feature type="region of interest" description="Disordered" evidence="6">
    <location>
        <begin position="75"/>
        <end position="94"/>
    </location>
</feature>
<organism evidence="8">
    <name type="scientific">Dracaena cambodiana</name>
    <dbReference type="NCBI Taxonomy" id="580341"/>
    <lineage>
        <taxon>Eukaryota</taxon>
        <taxon>Viridiplantae</taxon>
        <taxon>Streptophyta</taxon>
        <taxon>Embryophyta</taxon>
        <taxon>Tracheophyta</taxon>
        <taxon>Spermatophyta</taxon>
        <taxon>Magnoliopsida</taxon>
        <taxon>Liliopsida</taxon>
        <taxon>Asparagales</taxon>
        <taxon>Asparagaceae</taxon>
        <taxon>Nolinoideae</taxon>
        <taxon>Dracaena</taxon>
    </lineage>
</organism>
<sequence length="504" mass="55241">MFTTCQTRTFAMAQEGSEASVASSSPTPIWWEIHTNPVSSSWNSMNRWQPHSNSASCEDQDMSNISTTSFANASNTHSELSMDSSSADLPGEPTENQLWSQVLFSVRNGGDLHNGHDDAENFLEALSSKSLATEMFNPVCDYLKKLDSSWEFTNPSPVNRLEKHLNSYNSGTMIEPERMTNLSALVSNWSIAPPNTTHNVPLNPAMPHYSSSNMSPIKSEIPNSPSYPGSRSTGYLPNSYVHGIKGESQHQDLIGGPFSSGDVGSYQVGLNNPMIGLTNKYCNGISSDVPWSNNARNLSDLISFGSCLNKPVTAFHDISRPSVLKGSALLCDSKKQGYKQGYETSSSTKGSGRGSGTLTSEGKKKRSEDSSETLFKKSKHESSSASSVKVQPPKVKLGERITVLQQIVSPFGKTDTASVLLEAINYIRFLQEQVQLLSDPYLKSGSNKDHNSWGGLERKDKADPKLDLRSRGLCLVPVSCTPQVYRENTGPDYWTPTYRGCLYR</sequence>
<dbReference type="SUPFAM" id="SSF47459">
    <property type="entry name" value="HLH, helix-loop-helix DNA-binding domain"/>
    <property type="match status" value="1"/>
</dbReference>
<comment type="subcellular location">
    <subcellularLocation>
        <location evidence="1">Nucleus</location>
    </subcellularLocation>
</comment>
<dbReference type="GO" id="GO:0005634">
    <property type="term" value="C:nucleus"/>
    <property type="evidence" value="ECO:0007669"/>
    <property type="project" value="UniProtKB-SubCell"/>
</dbReference>
<comment type="similarity">
    <text evidence="2">Belongs to the bHLH protein family.</text>
</comment>
<evidence type="ECO:0000256" key="2">
    <source>
        <dbReference type="ARBA" id="ARBA00005510"/>
    </source>
</evidence>
<dbReference type="AlphaFoldDB" id="A0A7M3UQH2"/>
<gene>
    <name evidence="8" type="primary">bHLH14</name>
</gene>
<accession>A0A7M3UQH2</accession>
<name>A0A7M3UQH2_9ASPA</name>
<evidence type="ECO:0000256" key="5">
    <source>
        <dbReference type="ARBA" id="ARBA00023242"/>
    </source>
</evidence>
<dbReference type="PROSITE" id="PS50888">
    <property type="entry name" value="BHLH"/>
    <property type="match status" value="1"/>
</dbReference>
<evidence type="ECO:0000259" key="7">
    <source>
        <dbReference type="PROSITE" id="PS50888"/>
    </source>
</evidence>
<evidence type="ECO:0000313" key="8">
    <source>
        <dbReference type="EMBL" id="QOJ43675.1"/>
    </source>
</evidence>
<feature type="compositionally biased region" description="Low complexity" evidence="6">
    <location>
        <begin position="344"/>
        <end position="360"/>
    </location>
</feature>
<evidence type="ECO:0000256" key="6">
    <source>
        <dbReference type="SAM" id="MobiDB-lite"/>
    </source>
</evidence>
<protein>
    <submittedName>
        <fullName evidence="8">BHLH transcription factor</fullName>
    </submittedName>
</protein>
<dbReference type="GO" id="GO:0000981">
    <property type="term" value="F:DNA-binding transcription factor activity, RNA polymerase II-specific"/>
    <property type="evidence" value="ECO:0007669"/>
    <property type="project" value="TreeGrafter"/>
</dbReference>